<organism evidence="2">
    <name type="scientific">Picea sitchensis</name>
    <name type="common">Sitka spruce</name>
    <name type="synonym">Pinus sitchensis</name>
    <dbReference type="NCBI Taxonomy" id="3332"/>
    <lineage>
        <taxon>Eukaryota</taxon>
        <taxon>Viridiplantae</taxon>
        <taxon>Streptophyta</taxon>
        <taxon>Embryophyta</taxon>
        <taxon>Tracheophyta</taxon>
        <taxon>Spermatophyta</taxon>
        <taxon>Pinopsida</taxon>
        <taxon>Pinidae</taxon>
        <taxon>Conifers I</taxon>
        <taxon>Pinales</taxon>
        <taxon>Pinaceae</taxon>
        <taxon>Picea</taxon>
    </lineage>
</organism>
<feature type="region of interest" description="Disordered" evidence="1">
    <location>
        <begin position="110"/>
        <end position="129"/>
    </location>
</feature>
<dbReference type="PANTHER" id="PTHR33415">
    <property type="entry name" value="PROTEIN EMBRYO DEFECTIVE 514"/>
    <property type="match status" value="1"/>
</dbReference>
<dbReference type="EMBL" id="EF087629">
    <property type="protein sequence ID" value="ABK26866.1"/>
    <property type="molecule type" value="mRNA"/>
</dbReference>
<dbReference type="InterPro" id="IPR044673">
    <property type="entry name" value="DCL-like"/>
</dbReference>
<sequence length="255" mass="28788">MAPNILGTSTITKCSISGPFYTSVAFTANQLLFHNKSFLNQPSLASAWPSSAKPNLNVSTIGLKFPSGSIFRQCQQRIHCWTSSESGIEGNDGITPALLERPAYVPKEEDSENVFFGPSNKDEDGSEEKQSVTSWVDWEDVILKDTLPLKGLARTILHSDWYQSGERLIPEHETTILEKLLPYHPELEEKIGCGVDFITVDNHPDFGDSRCLFIIRKDGESIDFSYWKCLIGLVRKKYPLYAESFIQKHLKRRNS</sequence>
<name>A9P1V5_PICSI</name>
<protein>
    <submittedName>
        <fullName evidence="2">Uncharacterized protein</fullName>
    </submittedName>
</protein>
<dbReference type="OMA" id="PFHPECE"/>
<reference evidence="2" key="1">
    <citation type="journal article" date="2008" name="BMC Genomics">
        <title>A conifer genomics resource of 200,000 spruce (Picea spp.) ESTs and 6,464 high-quality, sequence-finished full-length cDNAs for Sitka spruce (Picea sitchensis).</title>
        <authorList>
            <person name="Ralph S.G."/>
            <person name="Chun H.J."/>
            <person name="Kolosova N."/>
            <person name="Cooper D."/>
            <person name="Oddy C."/>
            <person name="Ritland C.E."/>
            <person name="Kirkpatrick R."/>
            <person name="Moore R."/>
            <person name="Barber S."/>
            <person name="Holt R.A."/>
            <person name="Jones S.J."/>
            <person name="Marra M.A."/>
            <person name="Douglas C.J."/>
            <person name="Ritland K."/>
            <person name="Bohlmann J."/>
        </authorList>
    </citation>
    <scope>NUCLEOTIDE SEQUENCE</scope>
    <source>
        <tissue evidence="2">Green portion of the leader tissue</tissue>
    </source>
</reference>
<dbReference type="GO" id="GO:0009507">
    <property type="term" value="C:chloroplast"/>
    <property type="evidence" value="ECO:0007669"/>
    <property type="project" value="TreeGrafter"/>
</dbReference>
<dbReference type="AlphaFoldDB" id="A9P1V5"/>
<dbReference type="Pfam" id="PF11523">
    <property type="entry name" value="DUF3223"/>
    <property type="match status" value="1"/>
</dbReference>
<dbReference type="GO" id="GO:1901259">
    <property type="term" value="P:chloroplast rRNA processing"/>
    <property type="evidence" value="ECO:0007669"/>
    <property type="project" value="TreeGrafter"/>
</dbReference>
<dbReference type="Gene3D" id="3.10.450.40">
    <property type="match status" value="1"/>
</dbReference>
<dbReference type="PANTHER" id="PTHR33415:SF15">
    <property type="entry name" value="PROTEIN DCL HOMOLOG, CHLOROPLASTIC"/>
    <property type="match status" value="1"/>
</dbReference>
<evidence type="ECO:0000256" key="1">
    <source>
        <dbReference type="SAM" id="MobiDB-lite"/>
    </source>
</evidence>
<accession>A9P1V5</accession>
<proteinExistence type="evidence at transcript level"/>
<feature type="compositionally biased region" description="Basic and acidic residues" evidence="1">
    <location>
        <begin position="120"/>
        <end position="129"/>
    </location>
</feature>
<dbReference type="GO" id="GO:0009658">
    <property type="term" value="P:chloroplast organization"/>
    <property type="evidence" value="ECO:0007669"/>
    <property type="project" value="TreeGrafter"/>
</dbReference>
<evidence type="ECO:0000313" key="2">
    <source>
        <dbReference type="EMBL" id="ABK26866.1"/>
    </source>
</evidence>